<gene>
    <name evidence="4" type="ORF">GKIL_2679</name>
</gene>
<dbReference type="PROSITE" id="PS50011">
    <property type="entry name" value="PROTEIN_KINASE_DOM"/>
    <property type="match status" value="1"/>
</dbReference>
<dbReference type="eggNOG" id="COG0515">
    <property type="taxonomic scope" value="Bacteria"/>
</dbReference>
<organism evidence="4 5">
    <name type="scientific">Gloeobacter kilaueensis (strain ATCC BAA-2537 / CCAP 1431/1 / ULC 316 / JS1)</name>
    <dbReference type="NCBI Taxonomy" id="1183438"/>
    <lineage>
        <taxon>Bacteria</taxon>
        <taxon>Bacillati</taxon>
        <taxon>Cyanobacteriota</taxon>
        <taxon>Cyanophyceae</taxon>
        <taxon>Gloeobacterales</taxon>
        <taxon>Gloeobacteraceae</taxon>
        <taxon>Gloeobacter</taxon>
    </lineage>
</organism>
<dbReference type="GO" id="GO:0004672">
    <property type="term" value="F:protein kinase activity"/>
    <property type="evidence" value="ECO:0007669"/>
    <property type="project" value="InterPro"/>
</dbReference>
<sequence length="699" mass="78255">MQLFETLYKEYRCSRNMPLSCDVLLQTVQQVPGARFCQECGFPTMLLEKSEIRGTRGTYRIESLLGTRGMGRLYQATQAGSNQPCVVKEYLLPGRCFNKEETRQRKDAFMRVAGLTPADGKNQDFRLVSPWEAVADQQGERCYLITRSALEASPTLAGYLSDNGAMSALQVRSVLNQVLQTLQFLHSQKFRFPSGQVQQGMAHGNLSLDSLLIAENAAEQQFFIYVCDLALWERLFDPPSMRSLEDPLPQQDLTALGSVAFYLLAGQTNDPVTGQYLDPRDPSQWPTVEPRLQEYLYRLMGFDMPFDSADSARAALFKLPGEEQAVVTTGLVEQDKKDKANIKLFVLLAVLIVLMLLGFLFIFWPNRDRWFPKPTPVDTRVPGFEDVSGVPEGNFSYVAERNGTWSYLMQGKPTNDQQLADILTQPRTKVQMQYTPVVSANIDEQSQPVRLVQLIKSDFAITSLIDDLSDDLEAKPIAYDGLVIYVAFLKRPGLHIALGGQISMDNLQKIYTGQITNWKDLGGPDLPIKPYAPTEPEAVRMFERLVLANDPQKIATFKSTATVLPTRETQILAKDELERGRSGIISFSTLFKAYKQCSGYPLAIDAGSGAVQPYLQNDPVYRGQPINPGVNLCGDKDYYADADAFTQRRYPLSFPLAVVYPKDNSRPTSGLKFAELLTTRQGQQYLEKLGVVPLPLSNK</sequence>
<evidence type="ECO:0000256" key="1">
    <source>
        <dbReference type="ARBA" id="ARBA00022729"/>
    </source>
</evidence>
<evidence type="ECO:0000256" key="2">
    <source>
        <dbReference type="SAM" id="Phobius"/>
    </source>
</evidence>
<dbReference type="STRING" id="1183438.GKIL_2679"/>
<dbReference type="InterPro" id="IPR024370">
    <property type="entry name" value="PBP_domain"/>
</dbReference>
<keyword evidence="5" id="KW-1185">Reference proteome</keyword>
<evidence type="ECO:0000259" key="3">
    <source>
        <dbReference type="PROSITE" id="PS50011"/>
    </source>
</evidence>
<feature type="domain" description="Protein kinase" evidence="3">
    <location>
        <begin position="59"/>
        <end position="351"/>
    </location>
</feature>
<dbReference type="RefSeq" id="WP_023174130.1">
    <property type="nucleotide sequence ID" value="NC_022600.1"/>
</dbReference>
<proteinExistence type="predicted"/>
<dbReference type="PANTHER" id="PTHR30570">
    <property type="entry name" value="PERIPLASMIC PHOSPHATE BINDING COMPONENT OF PHOSPHATE ABC TRANSPORTER"/>
    <property type="match status" value="1"/>
</dbReference>
<dbReference type="SUPFAM" id="SSF53850">
    <property type="entry name" value="Periplasmic binding protein-like II"/>
    <property type="match status" value="1"/>
</dbReference>
<accession>U5QMP5</accession>
<dbReference type="KEGG" id="glj:GKIL_2679"/>
<keyword evidence="1" id="KW-0732">Signal</keyword>
<dbReference type="SUPFAM" id="SSF56112">
    <property type="entry name" value="Protein kinase-like (PK-like)"/>
    <property type="match status" value="1"/>
</dbReference>
<dbReference type="InterPro" id="IPR050811">
    <property type="entry name" value="Phosphate_ABC_transporter"/>
</dbReference>
<dbReference type="eggNOG" id="COG0226">
    <property type="taxonomic scope" value="Bacteria"/>
</dbReference>
<keyword evidence="2" id="KW-0812">Transmembrane</keyword>
<dbReference type="InterPro" id="IPR011009">
    <property type="entry name" value="Kinase-like_dom_sf"/>
</dbReference>
<dbReference type="AlphaFoldDB" id="U5QMP5"/>
<dbReference type="Gene3D" id="3.30.200.20">
    <property type="entry name" value="Phosphorylase Kinase, domain 1"/>
    <property type="match status" value="1"/>
</dbReference>
<dbReference type="OrthoDB" id="507876at2"/>
<dbReference type="InterPro" id="IPR000719">
    <property type="entry name" value="Prot_kinase_dom"/>
</dbReference>
<dbReference type="PANTHER" id="PTHR30570:SF1">
    <property type="entry name" value="PHOSPHATE-BINDING PROTEIN PSTS"/>
    <property type="match status" value="1"/>
</dbReference>
<protein>
    <submittedName>
        <fullName evidence="4">ABC-type phosphate transport system, periplasmic component</fullName>
    </submittedName>
</protein>
<reference evidence="4 5" key="1">
    <citation type="journal article" date="2013" name="PLoS ONE">
        <title>Cultivation and Complete Genome Sequencing of Gloeobacter kilaueensis sp. nov., from a Lava Cave in Kilauea Caldera, Hawai'i.</title>
        <authorList>
            <person name="Saw J.H."/>
            <person name="Schatz M."/>
            <person name="Brown M.V."/>
            <person name="Kunkel D.D."/>
            <person name="Foster J.S."/>
            <person name="Shick H."/>
            <person name="Christensen S."/>
            <person name="Hou S."/>
            <person name="Wan X."/>
            <person name="Donachie S.P."/>
        </authorList>
    </citation>
    <scope>NUCLEOTIDE SEQUENCE [LARGE SCALE GENOMIC DNA]</scope>
    <source>
        <strain evidence="5">JS</strain>
    </source>
</reference>
<name>U5QMP5_GLOK1</name>
<dbReference type="Pfam" id="PF12849">
    <property type="entry name" value="PBP_like_2"/>
    <property type="match status" value="1"/>
</dbReference>
<feature type="transmembrane region" description="Helical" evidence="2">
    <location>
        <begin position="344"/>
        <end position="364"/>
    </location>
</feature>
<dbReference type="Gene3D" id="1.10.510.10">
    <property type="entry name" value="Transferase(Phosphotransferase) domain 1"/>
    <property type="match status" value="1"/>
</dbReference>
<evidence type="ECO:0000313" key="4">
    <source>
        <dbReference type="EMBL" id="AGY58925.1"/>
    </source>
</evidence>
<dbReference type="GO" id="GO:0005524">
    <property type="term" value="F:ATP binding"/>
    <property type="evidence" value="ECO:0007669"/>
    <property type="project" value="InterPro"/>
</dbReference>
<dbReference type="HOGENOM" id="CLU_375459_0_0_3"/>
<dbReference type="Gene3D" id="3.40.190.10">
    <property type="entry name" value="Periplasmic binding protein-like II"/>
    <property type="match status" value="2"/>
</dbReference>
<keyword evidence="2" id="KW-1133">Transmembrane helix</keyword>
<dbReference type="Proteomes" id="UP000017396">
    <property type="component" value="Chromosome"/>
</dbReference>
<dbReference type="EMBL" id="CP003587">
    <property type="protein sequence ID" value="AGY58925.1"/>
    <property type="molecule type" value="Genomic_DNA"/>
</dbReference>
<evidence type="ECO:0000313" key="5">
    <source>
        <dbReference type="Proteomes" id="UP000017396"/>
    </source>
</evidence>
<keyword evidence="2" id="KW-0472">Membrane</keyword>